<evidence type="ECO:0000313" key="3">
    <source>
        <dbReference type="EMBL" id="QCI79188.1"/>
    </source>
</evidence>
<dbReference type="AlphaFoldDB" id="A0A4D7C7H9"/>
<organism evidence="3 4">
    <name type="scientific">Hankyongella ginsenosidimutans</name>
    <dbReference type="NCBI Taxonomy" id="1763828"/>
    <lineage>
        <taxon>Bacteria</taxon>
        <taxon>Pseudomonadati</taxon>
        <taxon>Pseudomonadota</taxon>
        <taxon>Alphaproteobacteria</taxon>
        <taxon>Sphingomonadales</taxon>
        <taxon>Sphingomonadaceae</taxon>
        <taxon>Hankyongella</taxon>
    </lineage>
</organism>
<accession>A0A4D7C7H9</accession>
<evidence type="ECO:0000313" key="4">
    <source>
        <dbReference type="Proteomes" id="UP000298714"/>
    </source>
</evidence>
<dbReference type="KEGG" id="hgn:E6W36_05365"/>
<dbReference type="Pfam" id="PF21073">
    <property type="entry name" value="GDH_HM1"/>
    <property type="match status" value="1"/>
</dbReference>
<sequence>MRRGLAADACGHAGGDRGSAPVSPREGDAQEAIAFLEWLCADNFTFLGSQVIDYGDRDAPPTVHPGHGLLTDPNYPLWRGMRGVADLPPQLSQFLHAAEPILITKANAMSHVHRRVHLDYIAVKRFDGAGQLVGERRFVGLFTSTAYATNPRTVPVLRGKVQQVIARCGFDPRSHAGKALVHVLEQFPRDELFQIDVDLLERTAIGLLSLMDRPRPKLFVRHDRFERHVSILVYVPRDIYRADLRKRIGDMLQGPIMPRSQCSPCGWMTTVWRVCISSSRPTPARYPIFRRKSWMRS</sequence>
<dbReference type="InterPro" id="IPR049059">
    <property type="entry name" value="NAD_Glu_DH_HM1"/>
</dbReference>
<keyword evidence="4" id="KW-1185">Reference proteome</keyword>
<protein>
    <submittedName>
        <fullName evidence="3">NAD-glutamate dehydrogenase</fullName>
    </submittedName>
</protein>
<gene>
    <name evidence="3" type="ORF">E6W36_05365</name>
</gene>
<evidence type="ECO:0000259" key="2">
    <source>
        <dbReference type="Pfam" id="PF21076"/>
    </source>
</evidence>
<proteinExistence type="predicted"/>
<dbReference type="PANTHER" id="PTHR43403">
    <property type="entry name" value="NAD-SPECIFIC GLUTAMATE DEHYDROGENASE"/>
    <property type="match status" value="1"/>
</dbReference>
<dbReference type="EMBL" id="CP039704">
    <property type="protein sequence ID" value="QCI79188.1"/>
    <property type="molecule type" value="Genomic_DNA"/>
</dbReference>
<dbReference type="GO" id="GO:0004352">
    <property type="term" value="F:glutamate dehydrogenase (NAD+) activity"/>
    <property type="evidence" value="ECO:0007669"/>
    <property type="project" value="InterPro"/>
</dbReference>
<reference evidence="4" key="1">
    <citation type="submission" date="2019-04" db="EMBL/GenBank/DDBJ databases">
        <title>Complete genome sequence of Sphingomonas sp. W1-2-3.</title>
        <authorList>
            <person name="Im W.T."/>
        </authorList>
    </citation>
    <scope>NUCLEOTIDE SEQUENCE [LARGE SCALE GENOMIC DNA]</scope>
    <source>
        <strain evidence="4">W1-2-3</strain>
    </source>
</reference>
<dbReference type="PANTHER" id="PTHR43403:SF1">
    <property type="entry name" value="NAD-SPECIFIC GLUTAMATE DEHYDROGENASE"/>
    <property type="match status" value="1"/>
</dbReference>
<evidence type="ECO:0000256" key="1">
    <source>
        <dbReference type="SAM" id="MobiDB-lite"/>
    </source>
</evidence>
<dbReference type="GO" id="GO:0006538">
    <property type="term" value="P:L-glutamate catabolic process"/>
    <property type="evidence" value="ECO:0007669"/>
    <property type="project" value="InterPro"/>
</dbReference>
<name>A0A4D7C7H9_9SPHN</name>
<dbReference type="InterPro" id="IPR049062">
    <property type="entry name" value="NAD_Glu_DH_ACT2"/>
</dbReference>
<dbReference type="GO" id="GO:0004069">
    <property type="term" value="F:L-aspartate:2-oxoglutarate aminotransferase activity"/>
    <property type="evidence" value="ECO:0007669"/>
    <property type="project" value="InterPro"/>
</dbReference>
<dbReference type="InterPro" id="IPR007780">
    <property type="entry name" value="NAD_Glu_DH_bac"/>
</dbReference>
<feature type="region of interest" description="Disordered" evidence="1">
    <location>
        <begin position="1"/>
        <end position="26"/>
    </location>
</feature>
<dbReference type="Pfam" id="PF21076">
    <property type="entry name" value="GDH_ACT2"/>
    <property type="match status" value="1"/>
</dbReference>
<feature type="domain" description="NAD-glutamate dehydrogenase ACT2" evidence="2">
    <location>
        <begin position="217"/>
        <end position="253"/>
    </location>
</feature>
<dbReference type="Proteomes" id="UP000298714">
    <property type="component" value="Chromosome"/>
</dbReference>